<feature type="domain" description="N-acetyltransferase" evidence="1">
    <location>
        <begin position="3"/>
        <end position="151"/>
    </location>
</feature>
<dbReference type="Proteomes" id="UP001204798">
    <property type="component" value="Unassembled WGS sequence"/>
</dbReference>
<accession>A0ABT2EKD0</accession>
<reference evidence="2 3" key="1">
    <citation type="submission" date="2022-08" db="EMBL/GenBank/DDBJ databases">
        <title>Bacterial and archaeal communities from various locations to study Microbial Dark Matter (Phase II).</title>
        <authorList>
            <person name="Stepanauskas R."/>
        </authorList>
    </citation>
    <scope>NUCLEOTIDE SEQUENCE [LARGE SCALE GENOMIC DNA]</scope>
    <source>
        <strain evidence="2 3">PD1</strain>
    </source>
</reference>
<organism evidence="2 3">
    <name type="scientific">Candidatus Fervidibacter sacchari</name>
    <dbReference type="NCBI Taxonomy" id="1448929"/>
    <lineage>
        <taxon>Bacteria</taxon>
        <taxon>Candidatus Fervidibacterota</taxon>
        <taxon>Candidatus Fervidibacter</taxon>
    </lineage>
</organism>
<evidence type="ECO:0000259" key="1">
    <source>
        <dbReference type="PROSITE" id="PS51186"/>
    </source>
</evidence>
<evidence type="ECO:0000313" key="3">
    <source>
        <dbReference type="Proteomes" id="UP001204798"/>
    </source>
</evidence>
<dbReference type="PROSITE" id="PS51186">
    <property type="entry name" value="GNAT"/>
    <property type="match status" value="1"/>
</dbReference>
<dbReference type="InterPro" id="IPR016181">
    <property type="entry name" value="Acyl_CoA_acyltransferase"/>
</dbReference>
<proteinExistence type="predicted"/>
<dbReference type="InterPro" id="IPR051554">
    <property type="entry name" value="Acetyltransferase_Eis"/>
</dbReference>
<dbReference type="InterPro" id="IPR000182">
    <property type="entry name" value="GNAT_dom"/>
</dbReference>
<comment type="caution">
    <text evidence="2">The sequence shown here is derived from an EMBL/GenBank/DDBJ whole genome shotgun (WGS) entry which is preliminary data.</text>
</comment>
<sequence length="418" mass="47361">MSVIVRNPKQEELATVWEVLCGAFGEEPRERFRRQIWEDSTFELEQIRIAEVDGKIVSHVWVAERPVFYRGQVTLPMGGIGGVGTIPEYRGRGLATLLLEDAIAYMERKGHAMSMLFTGINPFYAKLGWADFPEWRFRLQVRRVPEESEMPDGYSVRTCELEKDLPDLQAIYKSHAQGLQLSLCHARPDKFWLDGHPQYLGLKPSHVVVKEISGQKQVVGYACAFPTEQGLRLSEFAYDPQHPQAVVALAIALAREAKADGRDSFVEGITPFMHPLPQILANLTGATLWHQVSEHMMLRVNNLRQCLELTSPLMEKTLLEAKADNLSGSFCFSLSQPEQKAVLEVKSGKVKVREDDIAEVTLSVTPREFCLLFFGFVSAWQWRHLLAHKGIFLDDRQTALLSLLFPTHPSVYWGGDHF</sequence>
<keyword evidence="3" id="KW-1185">Reference proteome</keyword>
<dbReference type="PANTHER" id="PTHR37817">
    <property type="entry name" value="N-ACETYLTRANSFERASE EIS"/>
    <property type="match status" value="1"/>
</dbReference>
<dbReference type="PANTHER" id="PTHR37817:SF1">
    <property type="entry name" value="N-ACETYLTRANSFERASE EIS"/>
    <property type="match status" value="1"/>
</dbReference>
<evidence type="ECO:0000313" key="2">
    <source>
        <dbReference type="EMBL" id="MCS3918404.1"/>
    </source>
</evidence>
<dbReference type="CDD" id="cd04301">
    <property type="entry name" value="NAT_SF"/>
    <property type="match status" value="1"/>
</dbReference>
<dbReference type="EMBL" id="JANUCP010000001">
    <property type="protein sequence ID" value="MCS3918404.1"/>
    <property type="molecule type" value="Genomic_DNA"/>
</dbReference>
<dbReference type="SUPFAM" id="SSF55729">
    <property type="entry name" value="Acyl-CoA N-acyltransferases (Nat)"/>
    <property type="match status" value="1"/>
</dbReference>
<gene>
    <name evidence="2" type="ORF">M2350_000801</name>
</gene>
<name>A0ABT2EKD0_9BACT</name>
<dbReference type="Gene3D" id="3.40.630.30">
    <property type="match status" value="1"/>
</dbReference>
<dbReference type="Pfam" id="PF13527">
    <property type="entry name" value="Acetyltransf_9"/>
    <property type="match status" value="1"/>
</dbReference>
<dbReference type="RefSeq" id="WP_259094150.1">
    <property type="nucleotide sequence ID" value="NZ_CP130454.1"/>
</dbReference>
<protein>
    <submittedName>
        <fullName evidence="2">Acetyltransferase</fullName>
    </submittedName>
</protein>